<gene>
    <name evidence="2" type="ORF">O181_127141</name>
</gene>
<reference evidence="2" key="1">
    <citation type="submission" date="2021-03" db="EMBL/GenBank/DDBJ databases">
        <title>Draft genome sequence of rust myrtle Austropuccinia psidii MF-1, a brazilian biotype.</title>
        <authorList>
            <person name="Quecine M.C."/>
            <person name="Pachon D.M.R."/>
            <person name="Bonatelli M.L."/>
            <person name="Correr F.H."/>
            <person name="Franceschini L.M."/>
            <person name="Leite T.F."/>
            <person name="Margarido G.R.A."/>
            <person name="Almeida C.A."/>
            <person name="Ferrarezi J.A."/>
            <person name="Labate C.A."/>
        </authorList>
    </citation>
    <scope>NUCLEOTIDE SEQUENCE</scope>
    <source>
        <strain evidence="2">MF-1</strain>
    </source>
</reference>
<evidence type="ECO:0000256" key="1">
    <source>
        <dbReference type="SAM" id="MobiDB-lite"/>
    </source>
</evidence>
<feature type="compositionally biased region" description="Pro residues" evidence="1">
    <location>
        <begin position="62"/>
        <end position="75"/>
    </location>
</feature>
<comment type="caution">
    <text evidence="2">The sequence shown here is derived from an EMBL/GenBank/DDBJ whole genome shotgun (WGS) entry which is preliminary data.</text>
</comment>
<name>A0A9Q3KWF9_9BASI</name>
<dbReference type="AlphaFoldDB" id="A0A9Q3KWF9"/>
<proteinExistence type="predicted"/>
<organism evidence="2 3">
    <name type="scientific">Austropuccinia psidii MF-1</name>
    <dbReference type="NCBI Taxonomy" id="1389203"/>
    <lineage>
        <taxon>Eukaryota</taxon>
        <taxon>Fungi</taxon>
        <taxon>Dikarya</taxon>
        <taxon>Basidiomycota</taxon>
        <taxon>Pucciniomycotina</taxon>
        <taxon>Pucciniomycetes</taxon>
        <taxon>Pucciniales</taxon>
        <taxon>Sphaerophragmiaceae</taxon>
        <taxon>Austropuccinia</taxon>
    </lineage>
</organism>
<feature type="compositionally biased region" description="Polar residues" evidence="1">
    <location>
        <begin position="9"/>
        <end position="35"/>
    </location>
</feature>
<evidence type="ECO:0000313" key="2">
    <source>
        <dbReference type="EMBL" id="MBW0587426.1"/>
    </source>
</evidence>
<feature type="compositionally biased region" description="Basic and acidic residues" evidence="1">
    <location>
        <begin position="81"/>
        <end position="92"/>
    </location>
</feature>
<evidence type="ECO:0000313" key="3">
    <source>
        <dbReference type="Proteomes" id="UP000765509"/>
    </source>
</evidence>
<dbReference type="EMBL" id="AVOT02127016">
    <property type="protein sequence ID" value="MBW0587426.1"/>
    <property type="molecule type" value="Genomic_DNA"/>
</dbReference>
<accession>A0A9Q3KWF9</accession>
<sequence length="169" mass="18451">MPKHRTKPTESPVSSLSREQTPQKPTPGTSGTQWSEDLFSGKQPKLHLISTLESSELTVPPFVEPPQTDEPPIPGLSPSSEAHEDVLTHEPEPEVAPTQSMEEPFACPTAPHSIIIIDNAPVGSPPPLRAPMPSSPQSHNDTRQEFTNLKPTLMISRALVHESINRILL</sequence>
<dbReference type="Proteomes" id="UP000765509">
    <property type="component" value="Unassembled WGS sequence"/>
</dbReference>
<protein>
    <submittedName>
        <fullName evidence="2">Uncharacterized protein</fullName>
    </submittedName>
</protein>
<feature type="region of interest" description="Disordered" evidence="1">
    <location>
        <begin position="1"/>
        <end position="106"/>
    </location>
</feature>
<keyword evidence="3" id="KW-1185">Reference proteome</keyword>